<feature type="transmembrane region" description="Helical" evidence="14">
    <location>
        <begin position="206"/>
        <end position="229"/>
    </location>
</feature>
<evidence type="ECO:0000256" key="5">
    <source>
        <dbReference type="ARBA" id="ARBA00022679"/>
    </source>
</evidence>
<evidence type="ECO:0000256" key="4">
    <source>
        <dbReference type="ARBA" id="ARBA00022516"/>
    </source>
</evidence>
<feature type="transmembrane region" description="Helical" evidence="14">
    <location>
        <begin position="138"/>
        <end position="164"/>
    </location>
</feature>
<evidence type="ECO:0000256" key="7">
    <source>
        <dbReference type="ARBA" id="ARBA00022989"/>
    </source>
</evidence>
<evidence type="ECO:0000256" key="8">
    <source>
        <dbReference type="ARBA" id="ARBA00023098"/>
    </source>
</evidence>
<feature type="transmembrane region" description="Helical" evidence="14">
    <location>
        <begin position="235"/>
        <end position="254"/>
    </location>
</feature>
<keyword evidence="12" id="KW-0012">Acyltransferase</keyword>
<keyword evidence="10" id="KW-0594">Phospholipid biosynthesis</keyword>
<evidence type="ECO:0000313" key="15">
    <source>
        <dbReference type="EMBL" id="KAB1209381.1"/>
    </source>
</evidence>
<keyword evidence="11" id="KW-1208">Phospholipid metabolism</keyword>
<dbReference type="PANTHER" id="PTHR31201">
    <property type="entry name" value="OS01G0585100 PROTEIN"/>
    <property type="match status" value="1"/>
</dbReference>
<evidence type="ECO:0000256" key="13">
    <source>
        <dbReference type="SAM" id="MobiDB-lite"/>
    </source>
</evidence>
<reference evidence="15 16" key="1">
    <citation type="journal article" date="2019" name="Plant Biotechnol. J.">
        <title>The red bayberry genome and genetic basis of sex determination.</title>
        <authorList>
            <person name="Jia H.M."/>
            <person name="Jia H.J."/>
            <person name="Cai Q.L."/>
            <person name="Wang Y."/>
            <person name="Zhao H.B."/>
            <person name="Yang W.F."/>
            <person name="Wang G.Y."/>
            <person name="Li Y.H."/>
            <person name="Zhan D.L."/>
            <person name="Shen Y.T."/>
            <person name="Niu Q.F."/>
            <person name="Chang L."/>
            <person name="Qiu J."/>
            <person name="Zhao L."/>
            <person name="Xie H.B."/>
            <person name="Fu W.Y."/>
            <person name="Jin J."/>
            <person name="Li X.W."/>
            <person name="Jiao Y."/>
            <person name="Zhou C.C."/>
            <person name="Tu T."/>
            <person name="Chai C.Y."/>
            <person name="Gao J.L."/>
            <person name="Fan L.J."/>
            <person name="van de Weg E."/>
            <person name="Wang J.Y."/>
            <person name="Gao Z.S."/>
        </authorList>
    </citation>
    <scope>NUCLEOTIDE SEQUENCE [LARGE SCALE GENOMIC DNA]</scope>
    <source>
        <tissue evidence="15">Leaves</tissue>
    </source>
</reference>
<comment type="caution">
    <text evidence="15">The sequence shown here is derived from an EMBL/GenBank/DDBJ whole genome shotgun (WGS) entry which is preliminary data.</text>
</comment>
<keyword evidence="9 14" id="KW-0472">Membrane</keyword>
<dbReference type="GO" id="GO:0006656">
    <property type="term" value="P:phosphatidylcholine biosynthetic process"/>
    <property type="evidence" value="ECO:0007669"/>
    <property type="project" value="TreeGrafter"/>
</dbReference>
<evidence type="ECO:0000256" key="9">
    <source>
        <dbReference type="ARBA" id="ARBA00023136"/>
    </source>
</evidence>
<evidence type="ECO:0000256" key="3">
    <source>
        <dbReference type="ARBA" id="ARBA00019082"/>
    </source>
</evidence>
<keyword evidence="6 14" id="KW-0812">Transmembrane</keyword>
<dbReference type="AlphaFoldDB" id="A0A6A1V9N3"/>
<evidence type="ECO:0000256" key="10">
    <source>
        <dbReference type="ARBA" id="ARBA00023209"/>
    </source>
</evidence>
<dbReference type="EMBL" id="RXIC02000024">
    <property type="protein sequence ID" value="KAB1209381.1"/>
    <property type="molecule type" value="Genomic_DNA"/>
</dbReference>
<dbReference type="Pfam" id="PF10998">
    <property type="entry name" value="DUF2838"/>
    <property type="match status" value="1"/>
</dbReference>
<keyword evidence="5" id="KW-0808">Transferase</keyword>
<evidence type="ECO:0000256" key="6">
    <source>
        <dbReference type="ARBA" id="ARBA00022692"/>
    </source>
</evidence>
<dbReference type="OrthoDB" id="406287at2759"/>
<protein>
    <recommendedName>
        <fullName evidence="3">Glycerophosphocholine acyltransferase 1</fullName>
    </recommendedName>
</protein>
<dbReference type="GO" id="GO:0016746">
    <property type="term" value="F:acyltransferase activity"/>
    <property type="evidence" value="ECO:0007669"/>
    <property type="project" value="UniProtKB-KW"/>
</dbReference>
<dbReference type="GO" id="GO:0016020">
    <property type="term" value="C:membrane"/>
    <property type="evidence" value="ECO:0007669"/>
    <property type="project" value="UniProtKB-SubCell"/>
</dbReference>
<evidence type="ECO:0000256" key="1">
    <source>
        <dbReference type="ARBA" id="ARBA00004141"/>
    </source>
</evidence>
<organism evidence="15 16">
    <name type="scientific">Morella rubra</name>
    <name type="common">Chinese bayberry</name>
    <dbReference type="NCBI Taxonomy" id="262757"/>
    <lineage>
        <taxon>Eukaryota</taxon>
        <taxon>Viridiplantae</taxon>
        <taxon>Streptophyta</taxon>
        <taxon>Embryophyta</taxon>
        <taxon>Tracheophyta</taxon>
        <taxon>Spermatophyta</taxon>
        <taxon>Magnoliopsida</taxon>
        <taxon>eudicotyledons</taxon>
        <taxon>Gunneridae</taxon>
        <taxon>Pentapetalae</taxon>
        <taxon>rosids</taxon>
        <taxon>fabids</taxon>
        <taxon>Fagales</taxon>
        <taxon>Myricaceae</taxon>
        <taxon>Morella</taxon>
    </lineage>
</organism>
<keyword evidence="16" id="KW-1185">Reference proteome</keyword>
<keyword evidence="4" id="KW-0444">Lipid biosynthesis</keyword>
<accession>A0A6A1V9N3</accession>
<feature type="transmembrane region" description="Helical" evidence="14">
    <location>
        <begin position="91"/>
        <end position="110"/>
    </location>
</feature>
<keyword evidence="8" id="KW-0443">Lipid metabolism</keyword>
<dbReference type="InterPro" id="IPR021261">
    <property type="entry name" value="GPCAT"/>
</dbReference>
<comment type="subcellular location">
    <subcellularLocation>
        <location evidence="1">Membrane</location>
        <topology evidence="1">Multi-pass membrane protein</topology>
    </subcellularLocation>
</comment>
<evidence type="ECO:0000256" key="14">
    <source>
        <dbReference type="SAM" id="Phobius"/>
    </source>
</evidence>
<keyword evidence="7 14" id="KW-1133">Transmembrane helix</keyword>
<feature type="region of interest" description="Disordered" evidence="13">
    <location>
        <begin position="281"/>
        <end position="300"/>
    </location>
</feature>
<feature type="region of interest" description="Disordered" evidence="13">
    <location>
        <begin position="1"/>
        <end position="27"/>
    </location>
</feature>
<evidence type="ECO:0000256" key="2">
    <source>
        <dbReference type="ARBA" id="ARBA00006675"/>
    </source>
</evidence>
<sequence length="300" mass="34729">MSSGEEPTEDMNGESFQKGKLTVKDRSKTVAQTREMLSKQAVQTKEILSKQAVKIAKQAEEHERFITKVGPLAWALIVWRCSLVFSSLDKIVSVLIHLLPGIVFFTIRWWDAATFTAMHPEGTSHRASWPYVEDKYYLWKWLFVVPLVAYSLWQALYFLIVYVLRRQRLLRDPEVMTSYRELSKKAQRANNIWWRLSGLLGDQNRLFMYIVLQGIFTVTTMALAVPIFLSYKLHVIFQILKVSATIWNGGAFLLDVMPRQVILKEKNKSEVQPVQNLQYESSNMMENARKTNNSTEAVQS</sequence>
<comment type="similarity">
    <text evidence="2">Belongs to the GPC1 family.</text>
</comment>
<name>A0A6A1V9N3_9ROSI</name>
<evidence type="ECO:0000256" key="11">
    <source>
        <dbReference type="ARBA" id="ARBA00023264"/>
    </source>
</evidence>
<feature type="compositionally biased region" description="Acidic residues" evidence="13">
    <location>
        <begin position="1"/>
        <end position="12"/>
    </location>
</feature>
<evidence type="ECO:0000313" key="16">
    <source>
        <dbReference type="Proteomes" id="UP000516437"/>
    </source>
</evidence>
<dbReference type="Proteomes" id="UP000516437">
    <property type="component" value="Chromosome 6"/>
</dbReference>
<dbReference type="PANTHER" id="PTHR31201:SF1">
    <property type="entry name" value="GLYCEROPHOSPHOCHOLINE ACYLTRANSFERASE 1"/>
    <property type="match status" value="1"/>
</dbReference>
<evidence type="ECO:0000256" key="12">
    <source>
        <dbReference type="ARBA" id="ARBA00023315"/>
    </source>
</evidence>
<proteinExistence type="inferred from homology"/>
<gene>
    <name evidence="15" type="ORF">CJ030_MR6G016516</name>
</gene>